<evidence type="ECO:0000256" key="7">
    <source>
        <dbReference type="SAM" id="MobiDB-lite"/>
    </source>
</evidence>
<dbReference type="Pfam" id="PF09768">
    <property type="entry name" value="Peptidase_M76"/>
    <property type="match status" value="1"/>
</dbReference>
<evidence type="ECO:0000313" key="8">
    <source>
        <dbReference type="EMBL" id="CAH1265332.1"/>
    </source>
</evidence>
<evidence type="ECO:0000256" key="4">
    <source>
        <dbReference type="ARBA" id="ARBA00022801"/>
    </source>
</evidence>
<proteinExistence type="inferred from homology"/>
<accession>A0A8K0ET38</accession>
<organism evidence="8 9">
    <name type="scientific">Branchiostoma lanceolatum</name>
    <name type="common">Common lancelet</name>
    <name type="synonym">Amphioxus lanceolatum</name>
    <dbReference type="NCBI Taxonomy" id="7740"/>
    <lineage>
        <taxon>Eukaryota</taxon>
        <taxon>Metazoa</taxon>
        <taxon>Chordata</taxon>
        <taxon>Cephalochordata</taxon>
        <taxon>Leptocardii</taxon>
        <taxon>Amphioxiformes</taxon>
        <taxon>Branchiostomatidae</taxon>
        <taxon>Branchiostoma</taxon>
    </lineage>
</organism>
<dbReference type="EMBL" id="OV696690">
    <property type="protein sequence ID" value="CAH1265332.1"/>
    <property type="molecule type" value="Genomic_DNA"/>
</dbReference>
<evidence type="ECO:0000256" key="3">
    <source>
        <dbReference type="ARBA" id="ARBA00022723"/>
    </source>
</evidence>
<dbReference type="GO" id="GO:0033615">
    <property type="term" value="P:mitochondrial proton-transporting ATP synthase complex assembly"/>
    <property type="evidence" value="ECO:0007669"/>
    <property type="project" value="TreeGrafter"/>
</dbReference>
<evidence type="ECO:0000256" key="5">
    <source>
        <dbReference type="ARBA" id="ARBA00023049"/>
    </source>
</evidence>
<dbReference type="Proteomes" id="UP000838412">
    <property type="component" value="Chromosome 5"/>
</dbReference>
<evidence type="ECO:0000256" key="2">
    <source>
        <dbReference type="ARBA" id="ARBA00022670"/>
    </source>
</evidence>
<dbReference type="PANTHER" id="PTHR21711">
    <property type="entry name" value="MITOCHONDRIAL INNER MEMBRANE PROTEASE"/>
    <property type="match status" value="1"/>
</dbReference>
<evidence type="ECO:0000256" key="1">
    <source>
        <dbReference type="ARBA" id="ARBA00009915"/>
    </source>
</evidence>
<sequence>MADSGENHAGSEPQPSNSNETSASAQDVQTEFLDSPQKDDGAPRREDLGYDLFQGREKTYRETMTSPYGKFENLFDTYHPRCKTKLTVAMKSNPFVKLLLKAMEESGCSMYKDRHFSCEPCGYKVAGGFDPQANQVVLCQNIISSQGMMNRVLTHELIHAFDHCRGKVDWYNNLQHVACSEIRAANLSGDCSFSGEFRRFQLKGVKKHHQTCVWQRARDSVKVVRNCTDEEAARAVDSVWDTCFNDLAPFHKIPRNKKDALRAARFRYDYDI</sequence>
<dbReference type="GO" id="GO:0046872">
    <property type="term" value="F:metal ion binding"/>
    <property type="evidence" value="ECO:0007669"/>
    <property type="project" value="UniProtKB-KW"/>
</dbReference>
<keyword evidence="2 6" id="KW-0645">Protease</keyword>
<comment type="similarity">
    <text evidence="1 6">Belongs to the peptidase M76 family.</text>
</comment>
<name>A0A8K0ET38_BRALA</name>
<dbReference type="AlphaFoldDB" id="A0A8K0ET38"/>
<keyword evidence="5 6" id="KW-0482">Metalloprotease</keyword>
<evidence type="ECO:0000256" key="6">
    <source>
        <dbReference type="RuleBase" id="RU364057"/>
    </source>
</evidence>
<keyword evidence="4 6" id="KW-0378">Hydrolase</keyword>
<dbReference type="GO" id="GO:0004222">
    <property type="term" value="F:metalloendopeptidase activity"/>
    <property type="evidence" value="ECO:0007669"/>
    <property type="project" value="InterPro"/>
</dbReference>
<evidence type="ECO:0000313" key="9">
    <source>
        <dbReference type="Proteomes" id="UP000838412"/>
    </source>
</evidence>
<keyword evidence="3 6" id="KW-0479">Metal-binding</keyword>
<dbReference type="EC" id="3.4.24.-" evidence="6"/>
<dbReference type="GO" id="GO:0034982">
    <property type="term" value="P:mitochondrial protein processing"/>
    <property type="evidence" value="ECO:0007669"/>
    <property type="project" value="TreeGrafter"/>
</dbReference>
<feature type="compositionally biased region" description="Basic and acidic residues" evidence="7">
    <location>
        <begin position="36"/>
        <end position="54"/>
    </location>
</feature>
<reference evidence="8" key="1">
    <citation type="submission" date="2022-01" db="EMBL/GenBank/DDBJ databases">
        <authorList>
            <person name="Braso-Vives M."/>
        </authorList>
    </citation>
    <scope>NUCLEOTIDE SEQUENCE</scope>
</reference>
<dbReference type="OrthoDB" id="285308at2759"/>
<keyword evidence="9" id="KW-1185">Reference proteome</keyword>
<gene>
    <name evidence="8" type="primary">ATP23</name>
    <name evidence="8" type="ORF">BLAG_LOCUS19356</name>
</gene>
<protein>
    <recommendedName>
        <fullName evidence="6">Mitochondrial inner membrane protease ATP23</fullName>
        <ecNumber evidence="6">3.4.24.-</ecNumber>
    </recommendedName>
</protein>
<dbReference type="PANTHER" id="PTHR21711:SF0">
    <property type="entry name" value="MITOCHONDRIAL INNER MEMBRANE PROTEASE ATP23 HOMOLOG"/>
    <property type="match status" value="1"/>
</dbReference>
<feature type="compositionally biased region" description="Polar residues" evidence="7">
    <location>
        <begin position="13"/>
        <end position="29"/>
    </location>
</feature>
<feature type="region of interest" description="Disordered" evidence="7">
    <location>
        <begin position="1"/>
        <end position="54"/>
    </location>
</feature>
<dbReference type="InterPro" id="IPR019165">
    <property type="entry name" value="Peptidase_M76_ATP23"/>
</dbReference>
<dbReference type="GO" id="GO:0005739">
    <property type="term" value="C:mitochondrion"/>
    <property type="evidence" value="ECO:0007669"/>
    <property type="project" value="GOC"/>
</dbReference>